<reference evidence="2" key="1">
    <citation type="submission" date="2020-06" db="EMBL/GenBank/DDBJ databases">
        <title>Draft genome of Bugula neritina, a colonial animal packing powerful symbionts and potential medicines.</title>
        <authorList>
            <person name="Rayko M."/>
        </authorList>
    </citation>
    <scope>NUCLEOTIDE SEQUENCE [LARGE SCALE GENOMIC DNA]</scope>
    <source>
        <strain evidence="2">Kwan_BN1</strain>
    </source>
</reference>
<accession>A0A7J7IT15</accession>
<evidence type="ECO:0000313" key="2">
    <source>
        <dbReference type="EMBL" id="KAF6016676.1"/>
    </source>
</evidence>
<protein>
    <submittedName>
        <fullName evidence="2">Uncharacterized protein</fullName>
    </submittedName>
</protein>
<dbReference type="EMBL" id="VXIV02003489">
    <property type="protein sequence ID" value="KAF6016676.1"/>
    <property type="molecule type" value="Genomic_DNA"/>
</dbReference>
<evidence type="ECO:0000313" key="3">
    <source>
        <dbReference type="Proteomes" id="UP000593567"/>
    </source>
</evidence>
<organism evidence="2 3">
    <name type="scientific">Bugula neritina</name>
    <name type="common">Brown bryozoan</name>
    <name type="synonym">Sertularia neritina</name>
    <dbReference type="NCBI Taxonomy" id="10212"/>
    <lineage>
        <taxon>Eukaryota</taxon>
        <taxon>Metazoa</taxon>
        <taxon>Spiralia</taxon>
        <taxon>Lophotrochozoa</taxon>
        <taxon>Bryozoa</taxon>
        <taxon>Gymnolaemata</taxon>
        <taxon>Cheilostomatida</taxon>
        <taxon>Flustrina</taxon>
        <taxon>Buguloidea</taxon>
        <taxon>Bugulidae</taxon>
        <taxon>Bugula</taxon>
    </lineage>
</organism>
<evidence type="ECO:0000256" key="1">
    <source>
        <dbReference type="SAM" id="MobiDB-lite"/>
    </source>
</evidence>
<feature type="compositionally biased region" description="Polar residues" evidence="1">
    <location>
        <begin position="159"/>
        <end position="168"/>
    </location>
</feature>
<sequence>MNNAQYKQDGRVPPQQPLPLHPLEGNEINGVGDFHDKPQNHVKNGTGKAMSVGAPTFKTASNHAAGTSSKSGLKGLGGVLRPPTSNRSAKNHNADENNAEEAVDETTTKPAGKYDISPNAQDIAVQDKNNVDDEDTAAEERHQLNEPAEVEADPYLNVSLDTSNKQSP</sequence>
<keyword evidence="3" id="KW-1185">Reference proteome</keyword>
<feature type="region of interest" description="Disordered" evidence="1">
    <location>
        <begin position="1"/>
        <end position="168"/>
    </location>
</feature>
<dbReference type="Proteomes" id="UP000593567">
    <property type="component" value="Unassembled WGS sequence"/>
</dbReference>
<feature type="compositionally biased region" description="Polar residues" evidence="1">
    <location>
        <begin position="58"/>
        <end position="67"/>
    </location>
</feature>
<gene>
    <name evidence="2" type="ORF">EB796_025020</name>
</gene>
<dbReference type="AlphaFoldDB" id="A0A7J7IT15"/>
<comment type="caution">
    <text evidence="2">The sequence shown here is derived from an EMBL/GenBank/DDBJ whole genome shotgun (WGS) entry which is preliminary data.</text>
</comment>
<name>A0A7J7IT15_BUGNE</name>
<proteinExistence type="predicted"/>